<dbReference type="CDD" id="cd10911">
    <property type="entry name" value="PIN_LabA"/>
    <property type="match status" value="1"/>
</dbReference>
<name>A0A0G0XRI4_9BACT</name>
<dbReference type="Gene3D" id="3.40.50.1010">
    <property type="entry name" value="5'-nuclease"/>
    <property type="match status" value="1"/>
</dbReference>
<accession>A0A0G0XRI4</accession>
<dbReference type="Pfam" id="PF01936">
    <property type="entry name" value="NYN"/>
    <property type="match status" value="1"/>
</dbReference>
<organism evidence="2 3">
    <name type="scientific">Candidatus Uhrbacteria bacterium GW2011_GWC1_41_20</name>
    <dbReference type="NCBI Taxonomy" id="1618983"/>
    <lineage>
        <taxon>Bacteria</taxon>
        <taxon>Candidatus Uhriibacteriota</taxon>
    </lineage>
</organism>
<comment type="caution">
    <text evidence="2">The sequence shown here is derived from an EMBL/GenBank/DDBJ whole genome shotgun (WGS) entry which is preliminary data.</text>
</comment>
<dbReference type="InterPro" id="IPR047140">
    <property type="entry name" value="LabA"/>
</dbReference>
<evidence type="ECO:0000313" key="3">
    <source>
        <dbReference type="Proteomes" id="UP000033930"/>
    </source>
</evidence>
<dbReference type="AlphaFoldDB" id="A0A0G0XRI4"/>
<gene>
    <name evidence="2" type="ORF">UU50_C0005G0042</name>
</gene>
<proteinExistence type="predicted"/>
<dbReference type="PANTHER" id="PTHR35458:SF8">
    <property type="entry name" value="SLR0650 PROTEIN"/>
    <property type="match status" value="1"/>
</dbReference>
<feature type="domain" description="NYN" evidence="1">
    <location>
        <begin position="8"/>
        <end position="155"/>
    </location>
</feature>
<reference evidence="2 3" key="1">
    <citation type="journal article" date="2015" name="Nature">
        <title>rRNA introns, odd ribosomes, and small enigmatic genomes across a large radiation of phyla.</title>
        <authorList>
            <person name="Brown C.T."/>
            <person name="Hug L.A."/>
            <person name="Thomas B.C."/>
            <person name="Sharon I."/>
            <person name="Castelle C.J."/>
            <person name="Singh A."/>
            <person name="Wilkins M.J."/>
            <person name="Williams K.H."/>
            <person name="Banfield J.F."/>
        </authorList>
    </citation>
    <scope>NUCLEOTIDE SEQUENCE [LARGE SCALE GENOMIC DNA]</scope>
</reference>
<protein>
    <recommendedName>
        <fullName evidence="1">NYN domain-containing protein</fullName>
    </recommendedName>
</protein>
<dbReference type="PANTHER" id="PTHR35458">
    <property type="entry name" value="SLR0755 PROTEIN"/>
    <property type="match status" value="1"/>
</dbReference>
<evidence type="ECO:0000259" key="1">
    <source>
        <dbReference type="Pfam" id="PF01936"/>
    </source>
</evidence>
<dbReference type="Proteomes" id="UP000033930">
    <property type="component" value="Unassembled WGS sequence"/>
</dbReference>
<dbReference type="EMBL" id="LCAW01000005">
    <property type="protein sequence ID" value="KKR99535.1"/>
    <property type="molecule type" value="Genomic_DNA"/>
</dbReference>
<evidence type="ECO:0000313" key="2">
    <source>
        <dbReference type="EMBL" id="KKR99535.1"/>
    </source>
</evidence>
<dbReference type="GO" id="GO:0004540">
    <property type="term" value="F:RNA nuclease activity"/>
    <property type="evidence" value="ECO:0007669"/>
    <property type="project" value="InterPro"/>
</dbReference>
<dbReference type="InterPro" id="IPR021139">
    <property type="entry name" value="NYN"/>
</dbReference>
<sequence>MILTPNRRIGVFIDVQNMYYSARNVFNRKVNFPKIVEEATGDGQLVRALAYSVTTKAGEESPFLEALEKQGIEVIAKDLVEFQSGQKKANWDVGMAIDVVRMLDMLDVVVLVSGDGDFVPLADYVRGHGRLFHVMSFRESTSSELLGVADIYTSLSDAPETFLIDDTEKKRAPRKPILK</sequence>